<sequence>MANTGHLREKFGTVPIIALLIQLACFGLLIISWFGGNHEEIHAALESTTTNTFKSSLYTHFFLHRSAIIVCGAGILAYMILIMFSILSIRRNAAETTSPTSHYHRHFDTALRYGKPLVLVLAVIIQIWCSVTIICLAADELQENPQKEIEVLLRDVIVTNPAAMRALEATNRCCGVRLKTGKINYPSECLGTVSVPTCTDKVSNSLIGFVPCILLLALTLIVTAVMGIDLIRKCKLIFPINAQKPDVECNPTEMQSLTDNNQYQPAAT</sequence>
<protein>
    <submittedName>
        <fullName evidence="3">Tetraspanin</fullName>
    </submittedName>
</protein>
<accession>A0A914VKS9</accession>
<feature type="transmembrane region" description="Helical" evidence="1">
    <location>
        <begin position="117"/>
        <end position="138"/>
    </location>
</feature>
<feature type="transmembrane region" description="Helical" evidence="1">
    <location>
        <begin position="67"/>
        <end position="89"/>
    </location>
</feature>
<dbReference type="WBParaSite" id="PSAMB.scaffold2097size25447.g16309.t1">
    <property type="protein sequence ID" value="PSAMB.scaffold2097size25447.g16309.t1"/>
    <property type="gene ID" value="PSAMB.scaffold2097size25447.g16309"/>
</dbReference>
<evidence type="ECO:0000313" key="3">
    <source>
        <dbReference type="WBParaSite" id="PSAMB.scaffold2097size25447.g16309.t1"/>
    </source>
</evidence>
<evidence type="ECO:0000313" key="2">
    <source>
        <dbReference type="Proteomes" id="UP000887566"/>
    </source>
</evidence>
<dbReference type="AlphaFoldDB" id="A0A914VKS9"/>
<evidence type="ECO:0000256" key="1">
    <source>
        <dbReference type="SAM" id="Phobius"/>
    </source>
</evidence>
<reference evidence="3" key="1">
    <citation type="submission" date="2022-11" db="UniProtKB">
        <authorList>
            <consortium name="WormBaseParasite"/>
        </authorList>
    </citation>
    <scope>IDENTIFICATION</scope>
</reference>
<name>A0A914VKS9_9BILA</name>
<proteinExistence type="predicted"/>
<keyword evidence="1" id="KW-1133">Transmembrane helix</keyword>
<organism evidence="2 3">
    <name type="scientific">Plectus sambesii</name>
    <dbReference type="NCBI Taxonomy" id="2011161"/>
    <lineage>
        <taxon>Eukaryota</taxon>
        <taxon>Metazoa</taxon>
        <taxon>Ecdysozoa</taxon>
        <taxon>Nematoda</taxon>
        <taxon>Chromadorea</taxon>
        <taxon>Plectida</taxon>
        <taxon>Plectina</taxon>
        <taxon>Plectoidea</taxon>
        <taxon>Plectidae</taxon>
        <taxon>Plectus</taxon>
    </lineage>
</organism>
<feature type="transmembrane region" description="Helical" evidence="1">
    <location>
        <begin position="206"/>
        <end position="228"/>
    </location>
</feature>
<keyword evidence="2" id="KW-1185">Reference proteome</keyword>
<dbReference type="Proteomes" id="UP000887566">
    <property type="component" value="Unplaced"/>
</dbReference>
<keyword evidence="1" id="KW-0472">Membrane</keyword>
<feature type="transmembrane region" description="Helical" evidence="1">
    <location>
        <begin position="12"/>
        <end position="35"/>
    </location>
</feature>
<keyword evidence="1" id="KW-0812">Transmembrane</keyword>